<accession>A0A451B7D2</accession>
<organism evidence="1">
    <name type="scientific">Candidatus Kentrum sp. MB</name>
    <dbReference type="NCBI Taxonomy" id="2138164"/>
    <lineage>
        <taxon>Bacteria</taxon>
        <taxon>Pseudomonadati</taxon>
        <taxon>Pseudomonadota</taxon>
        <taxon>Gammaproteobacteria</taxon>
        <taxon>Candidatus Kentrum</taxon>
    </lineage>
</organism>
<sequence length="53" mass="6220">MHHTQMEQLRSLRLSMAAALFLQWEPAVYADLSFEQRLGMLLDNLLFSAQLRK</sequence>
<evidence type="ECO:0000313" key="1">
    <source>
        <dbReference type="EMBL" id="VFK74198.1"/>
    </source>
</evidence>
<name>A0A451B7D2_9GAMM</name>
<dbReference type="AlphaFoldDB" id="A0A451B7D2"/>
<gene>
    <name evidence="1" type="ORF">BECKMB1821H_GA0114242_100218</name>
</gene>
<dbReference type="EMBL" id="CAADGH010000002">
    <property type="protein sequence ID" value="VFK74198.1"/>
    <property type="molecule type" value="Genomic_DNA"/>
</dbReference>
<reference evidence="1" key="1">
    <citation type="submission" date="2019-02" db="EMBL/GenBank/DDBJ databases">
        <authorList>
            <person name="Gruber-Vodicka R. H."/>
            <person name="Seah K. B. B."/>
        </authorList>
    </citation>
    <scope>NUCLEOTIDE SEQUENCE</scope>
    <source>
        <strain evidence="1">BECK_BZ198</strain>
    </source>
</reference>
<proteinExistence type="predicted"/>
<protein>
    <submittedName>
        <fullName evidence="1">IstB-like ATP binding N-terminal</fullName>
    </submittedName>
</protein>